<feature type="transmembrane region" description="Helical" evidence="1">
    <location>
        <begin position="6"/>
        <end position="28"/>
    </location>
</feature>
<keyword evidence="1" id="KW-0472">Membrane</keyword>
<feature type="transmembrane region" description="Helical" evidence="1">
    <location>
        <begin position="312"/>
        <end position="332"/>
    </location>
</feature>
<feature type="transmembrane region" description="Helical" evidence="1">
    <location>
        <begin position="257"/>
        <end position="275"/>
    </location>
</feature>
<evidence type="ECO:0000313" key="3">
    <source>
        <dbReference type="Proteomes" id="UP000092695"/>
    </source>
</evidence>
<keyword evidence="1" id="KW-1133">Transmembrane helix</keyword>
<accession>A0A193LD54</accession>
<dbReference type="STRING" id="1548547.BA177_02965"/>
<dbReference type="OrthoDB" id="653763at2"/>
<gene>
    <name evidence="2" type="ORF">BA177_02965</name>
</gene>
<dbReference type="PANTHER" id="PTHR34289">
    <property type="entry name" value="PROTEIN, PUTATIVE (DUF819)-RELATED"/>
    <property type="match status" value="1"/>
</dbReference>
<name>A0A193LD54_9GAMM</name>
<evidence type="ECO:0000313" key="2">
    <source>
        <dbReference type="EMBL" id="ANO50314.1"/>
    </source>
</evidence>
<feature type="transmembrane region" description="Helical" evidence="1">
    <location>
        <begin position="287"/>
        <end position="306"/>
    </location>
</feature>
<feature type="transmembrane region" description="Helical" evidence="1">
    <location>
        <begin position="370"/>
        <end position="388"/>
    </location>
</feature>
<feature type="transmembrane region" description="Helical" evidence="1">
    <location>
        <begin position="344"/>
        <end position="364"/>
    </location>
</feature>
<evidence type="ECO:0000256" key="1">
    <source>
        <dbReference type="SAM" id="Phobius"/>
    </source>
</evidence>
<dbReference type="KEGG" id="woc:BA177_02965"/>
<keyword evidence="1" id="KW-0812">Transmembrane</keyword>
<dbReference type="EMBL" id="CP016268">
    <property type="protein sequence ID" value="ANO50314.1"/>
    <property type="molecule type" value="Genomic_DNA"/>
</dbReference>
<dbReference type="AlphaFoldDB" id="A0A193LD54"/>
<proteinExistence type="predicted"/>
<sequence>MDASPTALIASPAGVLAVLCAVAAFWFAFEQKSQLKLFIYVPPLLFIYATPVFLNNLDVIPHDSPVYGGLSDFVLPAFIVLMLIKVDVPAAIRIMGKGVLVMLMGTVGVMVGAVVSFMIVHRWLDADAWKGFGALAGSWIGGTGNMAATAEMLGTPPEQFGLAVLADNVIYIVWLPILLASKNFADRFNRWSKVPEERLREMDRASAAAFTDEATPEMRDYIYLAAIALGVTWVSGAAADLLYAWTSTSHPQLAGMLTHSTWRILLITSISLLLSTTPVSRLPNSTAMGTAMIYVFVAGMGARASIEGFAQAPAFLLGAFIWIFIHGAFCLLGARVFSVDVHSAAIASAANIGAAASAPIVAAFHRPSLVPVSILMALIGYALGNYLAPLTAHLARMAVGLPA</sequence>
<dbReference type="Proteomes" id="UP000092695">
    <property type="component" value="Chromosome"/>
</dbReference>
<dbReference type="InterPro" id="IPR008537">
    <property type="entry name" value="DUF819"/>
</dbReference>
<keyword evidence="3" id="KW-1185">Reference proteome</keyword>
<dbReference type="Pfam" id="PF05684">
    <property type="entry name" value="DUF819"/>
    <property type="match status" value="1"/>
</dbReference>
<evidence type="ECO:0008006" key="4">
    <source>
        <dbReference type="Google" id="ProtNLM"/>
    </source>
</evidence>
<feature type="transmembrane region" description="Helical" evidence="1">
    <location>
        <begin position="221"/>
        <end position="245"/>
    </location>
</feature>
<feature type="transmembrane region" description="Helical" evidence="1">
    <location>
        <begin position="160"/>
        <end position="180"/>
    </location>
</feature>
<feature type="transmembrane region" description="Helical" evidence="1">
    <location>
        <begin position="66"/>
        <end position="86"/>
    </location>
</feature>
<protein>
    <recommendedName>
        <fullName evidence="4">DUF819 domain-containing protein</fullName>
    </recommendedName>
</protein>
<feature type="transmembrane region" description="Helical" evidence="1">
    <location>
        <begin position="98"/>
        <end position="120"/>
    </location>
</feature>
<feature type="transmembrane region" description="Helical" evidence="1">
    <location>
        <begin position="37"/>
        <end position="54"/>
    </location>
</feature>
<dbReference type="PANTHER" id="PTHR34289:SF8">
    <property type="entry name" value="DUF819 DOMAIN-CONTAINING PROTEIN"/>
    <property type="match status" value="1"/>
</dbReference>
<reference evidence="2 3" key="1">
    <citation type="submission" date="2016-06" db="EMBL/GenBank/DDBJ databases">
        <title>Complete genome sequence of a deep-branching marine Gamma Proteobacterium Woeseia oceani type strain XK5.</title>
        <authorList>
            <person name="Mu D."/>
            <person name="Du Z."/>
        </authorList>
    </citation>
    <scope>NUCLEOTIDE SEQUENCE [LARGE SCALE GENOMIC DNA]</scope>
    <source>
        <strain evidence="2 3">XK5</strain>
    </source>
</reference>
<organism evidence="2 3">
    <name type="scientific">Woeseia oceani</name>
    <dbReference type="NCBI Taxonomy" id="1548547"/>
    <lineage>
        <taxon>Bacteria</taxon>
        <taxon>Pseudomonadati</taxon>
        <taxon>Pseudomonadota</taxon>
        <taxon>Gammaproteobacteria</taxon>
        <taxon>Woeseiales</taxon>
        <taxon>Woeseiaceae</taxon>
        <taxon>Woeseia</taxon>
    </lineage>
</organism>
<dbReference type="RefSeq" id="WP_068612646.1">
    <property type="nucleotide sequence ID" value="NZ_CP016268.1"/>
</dbReference>